<feature type="transmembrane region" description="Helical" evidence="1">
    <location>
        <begin position="46"/>
        <end position="66"/>
    </location>
</feature>
<dbReference type="EMBL" id="BLAL01000300">
    <property type="protein sequence ID" value="GET01454.1"/>
    <property type="molecule type" value="Genomic_DNA"/>
</dbReference>
<gene>
    <name evidence="2" type="ORF">RCL2_002786100</name>
</gene>
<reference evidence="2" key="1">
    <citation type="submission" date="2019-10" db="EMBL/GenBank/DDBJ databases">
        <title>Conservation and host-specific expression of non-tandemly repeated heterogenous ribosome RNA gene in arbuscular mycorrhizal fungi.</title>
        <authorList>
            <person name="Maeda T."/>
            <person name="Kobayashi Y."/>
            <person name="Nakagawa T."/>
            <person name="Ezawa T."/>
            <person name="Yamaguchi K."/>
            <person name="Bino T."/>
            <person name="Nishimoto Y."/>
            <person name="Shigenobu S."/>
            <person name="Kawaguchi M."/>
        </authorList>
    </citation>
    <scope>NUCLEOTIDE SEQUENCE</scope>
    <source>
        <strain evidence="2">HR1</strain>
    </source>
</reference>
<dbReference type="Proteomes" id="UP000615446">
    <property type="component" value="Unassembled WGS sequence"/>
</dbReference>
<keyword evidence="1" id="KW-0812">Transmembrane</keyword>
<evidence type="ECO:0000313" key="3">
    <source>
        <dbReference type="Proteomes" id="UP000615446"/>
    </source>
</evidence>
<name>A0A8H3M694_9GLOM</name>
<dbReference type="OrthoDB" id="10493776at2759"/>
<comment type="caution">
    <text evidence="2">The sequence shown here is derived from an EMBL/GenBank/DDBJ whole genome shotgun (WGS) entry which is preliminary data.</text>
</comment>
<evidence type="ECO:0000256" key="1">
    <source>
        <dbReference type="SAM" id="Phobius"/>
    </source>
</evidence>
<keyword evidence="1" id="KW-0472">Membrane</keyword>
<accession>A0A8H3M694</accession>
<evidence type="ECO:0000313" key="2">
    <source>
        <dbReference type="EMBL" id="GET01454.1"/>
    </source>
</evidence>
<protein>
    <submittedName>
        <fullName evidence="2">Uncharacterized protein</fullName>
    </submittedName>
</protein>
<proteinExistence type="predicted"/>
<keyword evidence="1" id="KW-1133">Transmembrane helix</keyword>
<organism evidence="2 3">
    <name type="scientific">Rhizophagus clarus</name>
    <dbReference type="NCBI Taxonomy" id="94130"/>
    <lineage>
        <taxon>Eukaryota</taxon>
        <taxon>Fungi</taxon>
        <taxon>Fungi incertae sedis</taxon>
        <taxon>Mucoromycota</taxon>
        <taxon>Glomeromycotina</taxon>
        <taxon>Glomeromycetes</taxon>
        <taxon>Glomerales</taxon>
        <taxon>Glomeraceae</taxon>
        <taxon>Rhizophagus</taxon>
    </lineage>
</organism>
<sequence>MAWQEKDKNIIKVSVHYPFAETQSVYNNGVEIQNAMPGWTEGEKTAFKTLFILGGIFGIIALFTGLEHNYLLETTSTLYGGVVDPELMELNEILYVDKKFYFPELKREIIKLKSNELGPHLKTSQTRLTQFIAELQNKVNNDLKVIIDLYLQAHAQMITQKKENDTFARSHLTNYENILLNHLTQGELETLRAQQKDTLALEQHFNYLNRKPYFLS</sequence>
<dbReference type="AlphaFoldDB" id="A0A8H3M694"/>